<dbReference type="Pfam" id="PF00528">
    <property type="entry name" value="BPD_transp_1"/>
    <property type="match status" value="1"/>
</dbReference>
<name>A0A1Z4ERK6_9MYCO</name>
<evidence type="ECO:0000256" key="1">
    <source>
        <dbReference type="ARBA" id="ARBA00004141"/>
    </source>
</evidence>
<evidence type="ECO:0000256" key="3">
    <source>
        <dbReference type="ARBA" id="ARBA00022692"/>
    </source>
</evidence>
<accession>A0A1Z4ERK6</accession>
<dbReference type="PANTHER" id="PTHR30177">
    <property type="entry name" value="GLYCINE BETAINE/L-PROLINE TRANSPORT SYSTEM PERMEASE PROTEIN PROW"/>
    <property type="match status" value="1"/>
</dbReference>
<comment type="similarity">
    <text evidence="6">Belongs to the binding-protein-dependent transport system permease family.</text>
</comment>
<keyword evidence="9" id="KW-1185">Reference proteome</keyword>
<proteinExistence type="inferred from homology"/>
<comment type="subcellular location">
    <subcellularLocation>
        <location evidence="6">Cell membrane</location>
        <topology evidence="6">Multi-pass membrane protein</topology>
    </subcellularLocation>
    <subcellularLocation>
        <location evidence="1">Membrane</location>
        <topology evidence="1">Multi-pass membrane protein</topology>
    </subcellularLocation>
</comment>
<gene>
    <name evidence="8" type="ORF">MSTE_00237</name>
</gene>
<dbReference type="PANTHER" id="PTHR30177:SF4">
    <property type="entry name" value="OSMOPROTECTANT IMPORT PERMEASE PROTEIN OSMW"/>
    <property type="match status" value="1"/>
</dbReference>
<feature type="transmembrane region" description="Helical" evidence="6">
    <location>
        <begin position="34"/>
        <end position="57"/>
    </location>
</feature>
<dbReference type="InterPro" id="IPR035906">
    <property type="entry name" value="MetI-like_sf"/>
</dbReference>
<dbReference type="AlphaFoldDB" id="A0A1Z4ERK6"/>
<evidence type="ECO:0000256" key="5">
    <source>
        <dbReference type="ARBA" id="ARBA00023136"/>
    </source>
</evidence>
<dbReference type="InterPro" id="IPR000515">
    <property type="entry name" value="MetI-like"/>
</dbReference>
<feature type="transmembrane region" description="Helical" evidence="6">
    <location>
        <begin position="151"/>
        <end position="184"/>
    </location>
</feature>
<dbReference type="GO" id="GO:0005886">
    <property type="term" value="C:plasma membrane"/>
    <property type="evidence" value="ECO:0007669"/>
    <property type="project" value="UniProtKB-SubCell"/>
</dbReference>
<reference evidence="8 9" key="2">
    <citation type="journal article" date="2017" name="Int. J. Syst. Evol. Microbiol.">
        <title>Mycobacterium stephanolepidis sp. nov., a rapidly growing species related to Mycobacterium chelonae, isolated from marine teleost fish, Stephanolepis cirrhifer.</title>
        <authorList>
            <person name="Fukano H."/>
            <person name="Wada S."/>
            <person name="Kurata O."/>
            <person name="Katayama K."/>
            <person name="Fujiwara N."/>
            <person name="Hoshino Y."/>
        </authorList>
    </citation>
    <scope>NUCLEOTIDE SEQUENCE [LARGE SCALE GENOMIC DNA]</scope>
    <source>
        <strain evidence="8 9">NJB0901</strain>
    </source>
</reference>
<sequence length="234" mass="24827">MTSSSRWIGNAGPGSGEMRYLFTHLGDAWQLALIHMRLSLVPILIGLAIAIPCGALIHRHRTMRRVTTVIASIVFTIPSLALFVALPLIIPTRILDEANVMVALTLYTTALLIRAVPEALDAIAPQVRDAATAVGYRPLARLVRVELPLSIPVLVAGLRVVAVTNISMVSVGSVIGIGGLGTWFTEGYQANKSSQIIAGIVAIFLLAVIVDSLLVALGRAATPWTRATKVVGAR</sequence>
<keyword evidence="5 6" id="KW-0472">Membrane</keyword>
<keyword evidence="4 6" id="KW-1133">Transmembrane helix</keyword>
<evidence type="ECO:0000256" key="4">
    <source>
        <dbReference type="ARBA" id="ARBA00022989"/>
    </source>
</evidence>
<feature type="transmembrane region" description="Helical" evidence="6">
    <location>
        <begin position="196"/>
        <end position="217"/>
    </location>
</feature>
<protein>
    <submittedName>
        <fullName evidence="8">Putative osmoprotectant (Glycine betaine/ carnitine/choline/l-proline) ABC transporter ProW</fullName>
    </submittedName>
</protein>
<dbReference type="GO" id="GO:0031460">
    <property type="term" value="P:glycine betaine transport"/>
    <property type="evidence" value="ECO:0007669"/>
    <property type="project" value="TreeGrafter"/>
</dbReference>
<evidence type="ECO:0000313" key="8">
    <source>
        <dbReference type="EMBL" id="BAX95584.1"/>
    </source>
</evidence>
<dbReference type="InterPro" id="IPR051204">
    <property type="entry name" value="ABC_transp_perm/SBD"/>
</dbReference>
<reference evidence="9" key="1">
    <citation type="journal article" date="2017" name="Genome Announc.">
        <title>Complete Genome Sequence of Mycobacterium stephanolepidis.</title>
        <authorList>
            <person name="Fukano H."/>
            <person name="Yoshida M."/>
            <person name="Katayama Y."/>
            <person name="Omatsu T."/>
            <person name="Mizutani T."/>
            <person name="Kurata O."/>
            <person name="Wada S."/>
            <person name="Hoshino Y."/>
        </authorList>
    </citation>
    <scope>NUCLEOTIDE SEQUENCE [LARGE SCALE GENOMIC DNA]</scope>
    <source>
        <strain evidence="9">NJB0901</strain>
    </source>
</reference>
<evidence type="ECO:0000256" key="2">
    <source>
        <dbReference type="ARBA" id="ARBA00022448"/>
    </source>
</evidence>
<dbReference type="KEGG" id="mste:MSTE_00237"/>
<feature type="domain" description="ABC transmembrane type-1" evidence="7">
    <location>
        <begin position="32"/>
        <end position="214"/>
    </location>
</feature>
<evidence type="ECO:0000259" key="7">
    <source>
        <dbReference type="PROSITE" id="PS50928"/>
    </source>
</evidence>
<dbReference type="GO" id="GO:0055085">
    <property type="term" value="P:transmembrane transport"/>
    <property type="evidence" value="ECO:0007669"/>
    <property type="project" value="InterPro"/>
</dbReference>
<feature type="transmembrane region" description="Helical" evidence="6">
    <location>
        <begin position="69"/>
        <end position="90"/>
    </location>
</feature>
<keyword evidence="2 6" id="KW-0813">Transport</keyword>
<dbReference type="SUPFAM" id="SSF161098">
    <property type="entry name" value="MetI-like"/>
    <property type="match status" value="1"/>
</dbReference>
<dbReference type="EMBL" id="AP018165">
    <property type="protein sequence ID" value="BAX95584.1"/>
    <property type="molecule type" value="Genomic_DNA"/>
</dbReference>
<dbReference type="Gene3D" id="1.10.3720.10">
    <property type="entry name" value="MetI-like"/>
    <property type="match status" value="1"/>
</dbReference>
<evidence type="ECO:0000256" key="6">
    <source>
        <dbReference type="RuleBase" id="RU363032"/>
    </source>
</evidence>
<evidence type="ECO:0000313" key="9">
    <source>
        <dbReference type="Proteomes" id="UP000217954"/>
    </source>
</evidence>
<dbReference type="Proteomes" id="UP000217954">
    <property type="component" value="Chromosome"/>
</dbReference>
<dbReference type="PROSITE" id="PS50928">
    <property type="entry name" value="ABC_TM1"/>
    <property type="match status" value="1"/>
</dbReference>
<keyword evidence="3 6" id="KW-0812">Transmembrane</keyword>
<organism evidence="8 9">
    <name type="scientific">[Mycobacterium] stephanolepidis</name>
    <dbReference type="NCBI Taxonomy" id="1520670"/>
    <lineage>
        <taxon>Bacteria</taxon>
        <taxon>Bacillati</taxon>
        <taxon>Actinomycetota</taxon>
        <taxon>Actinomycetes</taxon>
        <taxon>Mycobacteriales</taxon>
        <taxon>Mycobacteriaceae</taxon>
        <taxon>Mycobacteroides</taxon>
    </lineage>
</organism>